<protein>
    <submittedName>
        <fullName evidence="2">DUF5686 family protein</fullName>
    </submittedName>
</protein>
<dbReference type="Proteomes" id="UP001460072">
    <property type="component" value="Unassembled WGS sequence"/>
</dbReference>
<evidence type="ECO:0000313" key="3">
    <source>
        <dbReference type="Proteomes" id="UP001460072"/>
    </source>
</evidence>
<name>A0ABU9N546_9FLAO</name>
<accession>A0ABU9N546</accession>
<proteinExistence type="predicted"/>
<evidence type="ECO:0000313" key="2">
    <source>
        <dbReference type="EMBL" id="MEM0542832.1"/>
    </source>
</evidence>
<dbReference type="Pfam" id="PF13715">
    <property type="entry name" value="CarbopepD_reg_2"/>
    <property type="match status" value="1"/>
</dbReference>
<reference evidence="2 3" key="1">
    <citation type="submission" date="2024-03" db="EMBL/GenBank/DDBJ databases">
        <title>Two novel species of the genus Flavobacterium exhibiting potentially degradation of complex polysaccharides.</title>
        <authorList>
            <person name="Lian X."/>
        </authorList>
    </citation>
    <scope>NUCLEOTIDE SEQUENCE [LARGE SCALE GENOMIC DNA]</scope>
    <source>
        <strain evidence="3">j3</strain>
    </source>
</reference>
<dbReference type="Pfam" id="PF18939">
    <property type="entry name" value="DUF5686"/>
    <property type="match status" value="1"/>
</dbReference>
<keyword evidence="1" id="KW-0732">Signal</keyword>
<dbReference type="SUPFAM" id="SSF49464">
    <property type="entry name" value="Carboxypeptidase regulatory domain-like"/>
    <property type="match status" value="1"/>
</dbReference>
<dbReference type="Gene3D" id="2.60.40.1120">
    <property type="entry name" value="Carboxypeptidase-like, regulatory domain"/>
    <property type="match status" value="1"/>
</dbReference>
<evidence type="ECO:0000256" key="1">
    <source>
        <dbReference type="SAM" id="SignalP"/>
    </source>
</evidence>
<feature type="signal peptide" evidence="1">
    <location>
        <begin position="1"/>
        <end position="18"/>
    </location>
</feature>
<dbReference type="InterPro" id="IPR008969">
    <property type="entry name" value="CarboxyPept-like_regulatory"/>
</dbReference>
<organism evidence="2 3">
    <name type="scientific">Flavobacterium aureirubrum</name>
    <dbReference type="NCBI Taxonomy" id="3133147"/>
    <lineage>
        <taxon>Bacteria</taxon>
        <taxon>Pseudomonadati</taxon>
        <taxon>Bacteroidota</taxon>
        <taxon>Flavobacteriia</taxon>
        <taxon>Flavobacteriales</taxon>
        <taxon>Flavobacteriaceae</taxon>
        <taxon>Flavobacterium</taxon>
    </lineage>
</organism>
<sequence length="828" mass="95410">MKNVIFITFLLAFVNSIAAQTKVSGIVVDNTNQPVPYANIVFKGSKTGVVSNEDGRFYIESPDNYSFLTVSFVGFPTKEVKLPKQVNYDFKIVMSEGNSLNEVVIFTGKTSKKNNPALDILRKIWERRRKNGLKMFKQYQYDKYEKVEFDMNTIDSAFMTNKIFKGMEFVFKNVDTSKVTGKTYLPIFINETLSEFYGDNETKKTKEILKANKNSGLGSGDGVNAFIKDLYTDFDVYENYLKFFDKSFTSPLSKTGIDVYNYVLTDTAVIDNKLCYNIVFYPRRKSELTFKGDFWVNDTTFAIKKINMAVTKSANINWVKDIYIEQEFEVLNDSVFLPTRDYMMSDFALNKKEKSKGVYGKRSTLYRNFKFNEKKPDKFFKDEVNYIDNSVYNKSNDFWTENRFEKLSKDEVGIYKLIDTLKNVKRFKQAYKLISILGSGYIEFDKYNFDFGPIFSSVGFNEVEGFRLRAGGRTYFGPNDLWRLQGFTAYGIDDNKFKYGISGKWMVNKKNRIIILGGNRRDIEQIGASLTTTNDVLGRSFASSALFTTGNNGKLTNINLSTVAIEMEPVKNLIFQLGFSYRTLESASPTFKLDYFTDDTFTTTRSDVKQSEINIQVEYTPKKKTVGYGVERLEIDNRYSRFFVNFSQGFKGAIDSDFEYQKIQLYYKQPIVIGAIGRSNLIMELGKTFGQVPLGLMSIVPGNQTYFTIENTFNNLNFYEFVVDQYTTLQWEHDFQGKIFARIPLLRKLNLREIVGVRGVYGSVSDENKAINASGLVYVAPEKPYWEYSAGIGNIFKVFRLDFTWRGNYRDVPETSNFTIKGSFGFYF</sequence>
<gene>
    <name evidence="2" type="ORF">WFZ85_09385</name>
</gene>
<dbReference type="EMBL" id="JBCGDO010000011">
    <property type="protein sequence ID" value="MEM0542832.1"/>
    <property type="molecule type" value="Genomic_DNA"/>
</dbReference>
<keyword evidence="3" id="KW-1185">Reference proteome</keyword>
<dbReference type="InterPro" id="IPR043741">
    <property type="entry name" value="DUF5686"/>
</dbReference>
<dbReference type="RefSeq" id="WP_342696035.1">
    <property type="nucleotide sequence ID" value="NZ_JBCGDO010000011.1"/>
</dbReference>
<feature type="chain" id="PRO_5045531308" evidence="1">
    <location>
        <begin position="19"/>
        <end position="828"/>
    </location>
</feature>
<comment type="caution">
    <text evidence="2">The sequence shown here is derived from an EMBL/GenBank/DDBJ whole genome shotgun (WGS) entry which is preliminary data.</text>
</comment>